<name>A0ABN8RJW1_9CNID</name>
<evidence type="ECO:0000259" key="12">
    <source>
        <dbReference type="PROSITE" id="PS50835"/>
    </source>
</evidence>
<feature type="transmembrane region" description="Helical" evidence="9">
    <location>
        <begin position="361"/>
        <end position="385"/>
    </location>
</feature>
<proteinExistence type="inferred from homology"/>
<dbReference type="PANTHER" id="PTHR24365:SF530">
    <property type="entry name" value="MSTPROX-RELATED"/>
    <property type="match status" value="1"/>
</dbReference>
<evidence type="ECO:0000256" key="6">
    <source>
        <dbReference type="ARBA" id="ARBA00022989"/>
    </source>
</evidence>
<dbReference type="PROSITE" id="PS50104">
    <property type="entry name" value="TIR"/>
    <property type="match status" value="1"/>
</dbReference>
<comment type="similarity">
    <text evidence="2">Belongs to the interleukin-1 receptor family.</text>
</comment>
<sequence length="551" mass="62129">MANEQHMERRLRQMYLKSTVLVSLFSLLIKDVSATNNFSPDCKIRESCSQSSECLVNQITVDPNSNVTLNCSIKPGGVTRGKNWRNLTNDGMVLQQNNSAGGNERCRCTHIYFARKLTYVDSGTCSSSPKEYTPDSPTEVCCAFRGWPLPRIIWRKTKPDSKRIVNGSDGFSLSAKLEGNDMLRSLLRISKSKEKHEGEYECIAESSMPGWPSPEPVIFELSLQCPFPKKPEIPSPMVTASAYSNASLICLVEIDPDGCADSLELQWRHLRFNSSVLIKGDEKYEIQEKKTDTKCKIEFILTINNVTKDDEAKYSCNSVCRVGSGYVKSATIELTVGGEEEGNFKGFVAAKNATPSSRRSWVLPIIIISSAIVFVSIAIAAHFFIKKKRTYLRHRAGDLEEGIMKSNNLFISYSSKDGAWVNENLIPILEKHSISYSIHTRDFELGKPIVQNMADSVYSSRKVLIVLSDNYFASNFCREELHMAVQREKDAADSSLILVVFSKLKIQRLPRALKSKKCWLDFEKHKRHWEKKLLSVTLDGKASEFVCQTEF</sequence>
<dbReference type="CDD" id="cd00096">
    <property type="entry name" value="Ig"/>
    <property type="match status" value="1"/>
</dbReference>
<evidence type="ECO:0000259" key="11">
    <source>
        <dbReference type="PROSITE" id="PS50104"/>
    </source>
</evidence>
<keyword evidence="5" id="KW-0378">Hydrolase</keyword>
<dbReference type="Gene3D" id="2.60.40.10">
    <property type="entry name" value="Immunoglobulins"/>
    <property type="match status" value="2"/>
</dbReference>
<dbReference type="EMBL" id="CALNXK010000229">
    <property type="protein sequence ID" value="CAH3177711.1"/>
    <property type="molecule type" value="Genomic_DNA"/>
</dbReference>
<evidence type="ECO:0000256" key="7">
    <source>
        <dbReference type="ARBA" id="ARBA00023027"/>
    </source>
</evidence>
<keyword evidence="14" id="KW-1185">Reference proteome</keyword>
<evidence type="ECO:0000256" key="10">
    <source>
        <dbReference type="SAM" id="SignalP"/>
    </source>
</evidence>
<evidence type="ECO:0000313" key="14">
    <source>
        <dbReference type="Proteomes" id="UP001159405"/>
    </source>
</evidence>
<dbReference type="InterPro" id="IPR035897">
    <property type="entry name" value="Toll_tir_struct_dom_sf"/>
</dbReference>
<keyword evidence="4 10" id="KW-0732">Signal</keyword>
<dbReference type="InterPro" id="IPR000157">
    <property type="entry name" value="TIR_dom"/>
</dbReference>
<dbReference type="Pfam" id="PF13676">
    <property type="entry name" value="TIR_2"/>
    <property type="match status" value="1"/>
</dbReference>
<dbReference type="InterPro" id="IPR003599">
    <property type="entry name" value="Ig_sub"/>
</dbReference>
<dbReference type="SMART" id="SM00255">
    <property type="entry name" value="TIR"/>
    <property type="match status" value="1"/>
</dbReference>
<evidence type="ECO:0000256" key="5">
    <source>
        <dbReference type="ARBA" id="ARBA00022801"/>
    </source>
</evidence>
<dbReference type="SUPFAM" id="SSF48726">
    <property type="entry name" value="Immunoglobulin"/>
    <property type="match status" value="2"/>
</dbReference>
<keyword evidence="7" id="KW-0520">NAD</keyword>
<keyword evidence="6 9" id="KW-1133">Transmembrane helix</keyword>
<dbReference type="SMART" id="SM00409">
    <property type="entry name" value="IG"/>
    <property type="match status" value="2"/>
</dbReference>
<dbReference type="PROSITE" id="PS50835">
    <property type="entry name" value="IG_LIKE"/>
    <property type="match status" value="2"/>
</dbReference>
<keyword evidence="8 9" id="KW-0472">Membrane</keyword>
<feature type="domain" description="Ig-like" evidence="12">
    <location>
        <begin position="228"/>
        <end position="333"/>
    </location>
</feature>
<reference evidence="13 14" key="1">
    <citation type="submission" date="2022-05" db="EMBL/GenBank/DDBJ databases">
        <authorList>
            <consortium name="Genoscope - CEA"/>
            <person name="William W."/>
        </authorList>
    </citation>
    <scope>NUCLEOTIDE SEQUENCE [LARGE SCALE GENOMIC DNA]</scope>
</reference>
<accession>A0ABN8RJW1</accession>
<keyword evidence="3 9" id="KW-0812">Transmembrane</keyword>
<dbReference type="SUPFAM" id="SSF52200">
    <property type="entry name" value="Toll/Interleukin receptor TIR domain"/>
    <property type="match status" value="1"/>
</dbReference>
<evidence type="ECO:0000256" key="3">
    <source>
        <dbReference type="ARBA" id="ARBA00022692"/>
    </source>
</evidence>
<dbReference type="InterPro" id="IPR036179">
    <property type="entry name" value="Ig-like_dom_sf"/>
</dbReference>
<dbReference type="InterPro" id="IPR013783">
    <property type="entry name" value="Ig-like_fold"/>
</dbReference>
<dbReference type="PANTHER" id="PTHR24365">
    <property type="entry name" value="TOLL-LIKE RECEPTOR"/>
    <property type="match status" value="1"/>
</dbReference>
<evidence type="ECO:0000256" key="9">
    <source>
        <dbReference type="SAM" id="Phobius"/>
    </source>
</evidence>
<evidence type="ECO:0000256" key="1">
    <source>
        <dbReference type="ARBA" id="ARBA00004370"/>
    </source>
</evidence>
<evidence type="ECO:0000256" key="4">
    <source>
        <dbReference type="ARBA" id="ARBA00022729"/>
    </source>
</evidence>
<comment type="subcellular location">
    <subcellularLocation>
        <location evidence="1">Membrane</location>
    </subcellularLocation>
</comment>
<dbReference type="InterPro" id="IPR007110">
    <property type="entry name" value="Ig-like_dom"/>
</dbReference>
<feature type="domain" description="Ig-like" evidence="12">
    <location>
        <begin position="142"/>
        <end position="218"/>
    </location>
</feature>
<feature type="chain" id="PRO_5045666131" evidence="10">
    <location>
        <begin position="35"/>
        <end position="551"/>
    </location>
</feature>
<evidence type="ECO:0000256" key="8">
    <source>
        <dbReference type="ARBA" id="ARBA00023136"/>
    </source>
</evidence>
<comment type="caution">
    <text evidence="13">The sequence shown here is derived from an EMBL/GenBank/DDBJ whole genome shotgun (WGS) entry which is preliminary data.</text>
</comment>
<feature type="signal peptide" evidence="10">
    <location>
        <begin position="1"/>
        <end position="34"/>
    </location>
</feature>
<gene>
    <name evidence="13" type="ORF">PLOB_00019517</name>
</gene>
<evidence type="ECO:0000256" key="2">
    <source>
        <dbReference type="ARBA" id="ARBA00009752"/>
    </source>
</evidence>
<protein>
    <submittedName>
        <fullName evidence="13">Uncharacterized protein</fullName>
    </submittedName>
</protein>
<feature type="domain" description="TIR" evidence="11">
    <location>
        <begin position="405"/>
        <end position="538"/>
    </location>
</feature>
<organism evidence="13 14">
    <name type="scientific">Porites lobata</name>
    <dbReference type="NCBI Taxonomy" id="104759"/>
    <lineage>
        <taxon>Eukaryota</taxon>
        <taxon>Metazoa</taxon>
        <taxon>Cnidaria</taxon>
        <taxon>Anthozoa</taxon>
        <taxon>Hexacorallia</taxon>
        <taxon>Scleractinia</taxon>
        <taxon>Fungiina</taxon>
        <taxon>Poritidae</taxon>
        <taxon>Porites</taxon>
    </lineage>
</organism>
<evidence type="ECO:0000313" key="13">
    <source>
        <dbReference type="EMBL" id="CAH3177711.1"/>
    </source>
</evidence>
<dbReference type="Proteomes" id="UP001159405">
    <property type="component" value="Unassembled WGS sequence"/>
</dbReference>
<dbReference type="Gene3D" id="3.40.50.10140">
    <property type="entry name" value="Toll/interleukin-1 receptor homology (TIR) domain"/>
    <property type="match status" value="1"/>
</dbReference>